<protein>
    <submittedName>
        <fullName evidence="1">Uncharacterized protein</fullName>
    </submittedName>
</protein>
<dbReference type="AlphaFoldDB" id="A0A840N7I4"/>
<dbReference type="Proteomes" id="UP000521227">
    <property type="component" value="Unassembled WGS sequence"/>
</dbReference>
<proteinExistence type="predicted"/>
<name>A0A840N7I4_9BRAD</name>
<evidence type="ECO:0000313" key="1">
    <source>
        <dbReference type="EMBL" id="MBB5054567.1"/>
    </source>
</evidence>
<sequence length="38" mass="4009">MLVIPGREPLASEPGIPVAELIEIPDQSAARPVRDDGV</sequence>
<evidence type="ECO:0000313" key="2">
    <source>
        <dbReference type="Proteomes" id="UP000521227"/>
    </source>
</evidence>
<gene>
    <name evidence="1" type="ORF">HNQ36_004569</name>
</gene>
<dbReference type="EMBL" id="JACHIJ010000007">
    <property type="protein sequence ID" value="MBB5054567.1"/>
    <property type="molecule type" value="Genomic_DNA"/>
</dbReference>
<reference evidence="1 2" key="1">
    <citation type="submission" date="2020-08" db="EMBL/GenBank/DDBJ databases">
        <title>Genomic Encyclopedia of Type Strains, Phase IV (KMG-IV): sequencing the most valuable type-strain genomes for metagenomic binning, comparative biology and taxonomic classification.</title>
        <authorList>
            <person name="Goeker M."/>
        </authorList>
    </citation>
    <scope>NUCLEOTIDE SEQUENCE [LARGE SCALE GENOMIC DNA]</scope>
    <source>
        <strain evidence="1 2">DSM 17498</strain>
    </source>
</reference>
<accession>A0A840N7I4</accession>
<comment type="caution">
    <text evidence="1">The sequence shown here is derived from an EMBL/GenBank/DDBJ whole genome shotgun (WGS) entry which is preliminary data.</text>
</comment>
<organism evidence="1 2">
    <name type="scientific">Afipia massiliensis</name>
    <dbReference type="NCBI Taxonomy" id="211460"/>
    <lineage>
        <taxon>Bacteria</taxon>
        <taxon>Pseudomonadati</taxon>
        <taxon>Pseudomonadota</taxon>
        <taxon>Alphaproteobacteria</taxon>
        <taxon>Hyphomicrobiales</taxon>
        <taxon>Nitrobacteraceae</taxon>
        <taxon>Afipia</taxon>
    </lineage>
</organism>